<evidence type="ECO:0000313" key="2">
    <source>
        <dbReference type="Proteomes" id="UP001497516"/>
    </source>
</evidence>
<sequence length="79" mass="8661">MCGVEWDAWEGFQNFGVALKPRATYEMPVVRKFTRAPGGFSPTALVHSIGEIRFWGQKQDYGVGFGGNVGRSALSGEYS</sequence>
<proteinExistence type="predicted"/>
<keyword evidence="2" id="KW-1185">Reference proteome</keyword>
<dbReference type="Proteomes" id="UP001497516">
    <property type="component" value="Chromosome 7"/>
</dbReference>
<accession>A0AAV2FU92</accession>
<reference evidence="1 2" key="1">
    <citation type="submission" date="2024-04" db="EMBL/GenBank/DDBJ databases">
        <authorList>
            <person name="Fracassetti M."/>
        </authorList>
    </citation>
    <scope>NUCLEOTIDE SEQUENCE [LARGE SCALE GENOMIC DNA]</scope>
</reference>
<evidence type="ECO:0000313" key="1">
    <source>
        <dbReference type="EMBL" id="CAL1401895.1"/>
    </source>
</evidence>
<gene>
    <name evidence="1" type="ORF">LTRI10_LOCUS41933</name>
</gene>
<dbReference type="AlphaFoldDB" id="A0AAV2FU92"/>
<dbReference type="EMBL" id="OZ034820">
    <property type="protein sequence ID" value="CAL1401895.1"/>
    <property type="molecule type" value="Genomic_DNA"/>
</dbReference>
<protein>
    <submittedName>
        <fullName evidence="1">Uncharacterized protein</fullName>
    </submittedName>
</protein>
<name>A0AAV2FU92_9ROSI</name>
<organism evidence="1 2">
    <name type="scientific">Linum trigynum</name>
    <dbReference type="NCBI Taxonomy" id="586398"/>
    <lineage>
        <taxon>Eukaryota</taxon>
        <taxon>Viridiplantae</taxon>
        <taxon>Streptophyta</taxon>
        <taxon>Embryophyta</taxon>
        <taxon>Tracheophyta</taxon>
        <taxon>Spermatophyta</taxon>
        <taxon>Magnoliopsida</taxon>
        <taxon>eudicotyledons</taxon>
        <taxon>Gunneridae</taxon>
        <taxon>Pentapetalae</taxon>
        <taxon>rosids</taxon>
        <taxon>fabids</taxon>
        <taxon>Malpighiales</taxon>
        <taxon>Linaceae</taxon>
        <taxon>Linum</taxon>
    </lineage>
</organism>